<dbReference type="SUPFAM" id="SSF57850">
    <property type="entry name" value="RING/U-box"/>
    <property type="match status" value="1"/>
</dbReference>
<dbReference type="PROSITE" id="PS00518">
    <property type="entry name" value="ZF_RING_1"/>
    <property type="match status" value="1"/>
</dbReference>
<dbReference type="SMART" id="SM00184">
    <property type="entry name" value="RING"/>
    <property type="match status" value="1"/>
</dbReference>
<dbReference type="AlphaFoldDB" id="A0A034VDJ8"/>
<reference evidence="7" key="1">
    <citation type="journal article" date="2014" name="BMC Genomics">
        <title>Characterizing the developmental transcriptome of the oriental fruit fly, Bactrocera dorsalis (Diptera: Tephritidae) through comparative genomic analysis with Drosophila melanogaster utilizing modENCODE datasets.</title>
        <authorList>
            <person name="Geib S.M."/>
            <person name="Calla B."/>
            <person name="Hall B."/>
            <person name="Hou S."/>
            <person name="Manoukis N.C."/>
        </authorList>
    </citation>
    <scope>NUCLEOTIDE SEQUENCE</scope>
    <source>
        <strain evidence="7">Punador</strain>
    </source>
</reference>
<dbReference type="GO" id="GO:0051865">
    <property type="term" value="P:protein autoubiquitination"/>
    <property type="evidence" value="ECO:0007669"/>
    <property type="project" value="TreeGrafter"/>
</dbReference>
<dbReference type="Gene3D" id="3.30.40.10">
    <property type="entry name" value="Zinc/RING finger domain, C3HC4 (zinc finger)"/>
    <property type="match status" value="1"/>
</dbReference>
<keyword evidence="8" id="KW-1185">Reference proteome</keyword>
<dbReference type="OrthoDB" id="1630758at2759"/>
<dbReference type="InterPro" id="IPR043400">
    <property type="entry name" value="RING-HC_RNF141"/>
</dbReference>
<evidence type="ECO:0000256" key="1">
    <source>
        <dbReference type="ARBA" id="ARBA00022017"/>
    </source>
</evidence>
<evidence type="ECO:0000256" key="3">
    <source>
        <dbReference type="ARBA" id="ARBA00022771"/>
    </source>
</evidence>
<dbReference type="OMA" id="RHRNCPV"/>
<proteinExistence type="predicted"/>
<gene>
    <name evidence="7" type="primary">RN141</name>
    <name evidence="9" type="synonym">LOC105233314</name>
</gene>
<dbReference type="InterPro" id="IPR017907">
    <property type="entry name" value="Znf_RING_CS"/>
</dbReference>
<dbReference type="GeneID" id="105233314"/>
<dbReference type="InterPro" id="IPR047126">
    <property type="entry name" value="RNF141-like"/>
</dbReference>
<dbReference type="EMBL" id="GAKP01017566">
    <property type="protein sequence ID" value="JAC41386.1"/>
    <property type="molecule type" value="Transcribed_RNA"/>
</dbReference>
<evidence type="ECO:0000256" key="5">
    <source>
        <dbReference type="PROSITE-ProRule" id="PRU00175"/>
    </source>
</evidence>
<evidence type="ECO:0000256" key="2">
    <source>
        <dbReference type="ARBA" id="ARBA00022723"/>
    </source>
</evidence>
<evidence type="ECO:0000313" key="7">
    <source>
        <dbReference type="EMBL" id="JAC41386.1"/>
    </source>
</evidence>
<dbReference type="Pfam" id="PF13639">
    <property type="entry name" value="zf-RING_2"/>
    <property type="match status" value="1"/>
</dbReference>
<dbReference type="PANTHER" id="PTHR12109:SF3">
    <property type="entry name" value="RING FINGER PROTEIN 141"/>
    <property type="match status" value="1"/>
</dbReference>
<dbReference type="RefSeq" id="XP_011213666.1">
    <property type="nucleotide sequence ID" value="XM_011215364.3"/>
</dbReference>
<reference evidence="9" key="2">
    <citation type="submission" date="2025-04" db="UniProtKB">
        <authorList>
            <consortium name="RefSeq"/>
        </authorList>
    </citation>
    <scope>IDENTIFICATION</scope>
    <source>
        <strain evidence="9">Punador</strain>
    </source>
</reference>
<accession>A0A034VDJ8</accession>
<dbReference type="KEGG" id="bdr:105233314"/>
<evidence type="ECO:0000313" key="9">
    <source>
        <dbReference type="RefSeq" id="XP_011213666.1"/>
    </source>
</evidence>
<keyword evidence="3 5" id="KW-0863">Zinc-finger</keyword>
<sequence>MGQVQSISDSTLPETVDAVHMQVIRHAKVLSEINSLSYEEFKACLDNLNELSRKCIDPNGKQLVFLIKRGTDTSMLWKAMVKIACIKVDPSTRKIESYKFLNLKQFLCVFRTFQSHLESLMSSENQLCSRRSSLSQTPIDDEMAGAASAVNNHITASMIMERVNSLVNIGRNSSSETSSGLNSPSSCSHSEHVDECSICLDRLTEVILPCTHSFCTPCIEQWNVNNKTCPICSEALESTDDTWIMPDIPGVEEINEKICAEFMSLAKD</sequence>
<dbReference type="Proteomes" id="UP001652620">
    <property type="component" value="Unplaced"/>
</dbReference>
<dbReference type="PANTHER" id="PTHR12109">
    <property type="entry name" value="RING FINGER PROTEIN 141-RELATED"/>
    <property type="match status" value="1"/>
</dbReference>
<dbReference type="PROSITE" id="PS50089">
    <property type="entry name" value="ZF_RING_2"/>
    <property type="match status" value="1"/>
</dbReference>
<organism evidence="7">
    <name type="scientific">Bactrocera dorsalis</name>
    <name type="common">Oriental fruit fly</name>
    <name type="synonym">Dacus dorsalis</name>
    <dbReference type="NCBI Taxonomy" id="27457"/>
    <lineage>
        <taxon>Eukaryota</taxon>
        <taxon>Metazoa</taxon>
        <taxon>Ecdysozoa</taxon>
        <taxon>Arthropoda</taxon>
        <taxon>Hexapoda</taxon>
        <taxon>Insecta</taxon>
        <taxon>Pterygota</taxon>
        <taxon>Neoptera</taxon>
        <taxon>Endopterygota</taxon>
        <taxon>Diptera</taxon>
        <taxon>Brachycera</taxon>
        <taxon>Muscomorpha</taxon>
        <taxon>Tephritoidea</taxon>
        <taxon>Tephritidae</taxon>
        <taxon>Bactrocera</taxon>
        <taxon>Bactrocera</taxon>
    </lineage>
</organism>
<dbReference type="GO" id="GO:0008270">
    <property type="term" value="F:zinc ion binding"/>
    <property type="evidence" value="ECO:0007669"/>
    <property type="project" value="UniProtKB-KW"/>
</dbReference>
<feature type="domain" description="RING-type" evidence="6">
    <location>
        <begin position="196"/>
        <end position="233"/>
    </location>
</feature>
<dbReference type="InterPro" id="IPR013083">
    <property type="entry name" value="Znf_RING/FYVE/PHD"/>
</dbReference>
<evidence type="ECO:0000313" key="8">
    <source>
        <dbReference type="Proteomes" id="UP001652620"/>
    </source>
</evidence>
<dbReference type="InterPro" id="IPR001841">
    <property type="entry name" value="Znf_RING"/>
</dbReference>
<dbReference type="GO" id="GO:0004842">
    <property type="term" value="F:ubiquitin-protein transferase activity"/>
    <property type="evidence" value="ECO:0007669"/>
    <property type="project" value="TreeGrafter"/>
</dbReference>
<keyword evidence="2" id="KW-0479">Metal-binding</keyword>
<dbReference type="CDD" id="cd16545">
    <property type="entry name" value="RING-HC_RNF141"/>
    <property type="match status" value="1"/>
</dbReference>
<keyword evidence="4" id="KW-0862">Zinc</keyword>
<name>A0A034VDJ8_BACDO</name>
<protein>
    <recommendedName>
        <fullName evidence="1">RING finger protein 141</fullName>
    </recommendedName>
</protein>
<evidence type="ECO:0000259" key="6">
    <source>
        <dbReference type="PROSITE" id="PS50089"/>
    </source>
</evidence>
<evidence type="ECO:0000256" key="4">
    <source>
        <dbReference type="ARBA" id="ARBA00022833"/>
    </source>
</evidence>